<evidence type="ECO:0000256" key="8">
    <source>
        <dbReference type="ARBA" id="ARBA00038091"/>
    </source>
</evidence>
<dbReference type="CDD" id="cd02440">
    <property type="entry name" value="AdoMet_MTases"/>
    <property type="match status" value="1"/>
</dbReference>
<protein>
    <submittedName>
        <fullName evidence="10">Class I SAM-dependent methyltransferase</fullName>
    </submittedName>
</protein>
<dbReference type="SUPFAM" id="SSF53335">
    <property type="entry name" value="S-adenosyl-L-methionine-dependent methyltransferases"/>
    <property type="match status" value="1"/>
</dbReference>
<comment type="caution">
    <text evidence="10">The sequence shown here is derived from an EMBL/GenBank/DDBJ whole genome shotgun (WGS) entry which is preliminary data.</text>
</comment>
<keyword evidence="2" id="KW-0963">Cytoplasm</keyword>
<dbReference type="GO" id="GO:0005737">
    <property type="term" value="C:cytoplasm"/>
    <property type="evidence" value="ECO:0007669"/>
    <property type="project" value="UniProtKB-SubCell"/>
</dbReference>
<dbReference type="PROSITE" id="PS50890">
    <property type="entry name" value="PUA"/>
    <property type="match status" value="1"/>
</dbReference>
<evidence type="ECO:0000256" key="1">
    <source>
        <dbReference type="ARBA" id="ARBA00004496"/>
    </source>
</evidence>
<sequence length="396" mass="43798">MLPTITLAPGREKSVLRRHPWIFSKAVAKEDNSIPPGSVVKVNAADCSFLALGIYSPKSQIRVRLLSFNEQDNIDAAFVQQRIENACELRQRLIARGNDGVRLVASEGDYLPGLIVDKYNEFLVIAISSWAAESLREHIIQALKKLYPDCSIYERSDSKSRLKEGLKARCGVIAGKEPDDIIYVKENGLIYLPIDIKNGHKTGGYLDQRQSRYKAYTLSKGARVLNCFSYTGGFGLWALKGGAARVENVDVSELALTHAKDGVVFNHLDPGRCRFLKKDVFAYLRQQTAKGEKYDLVILDPPKFAESAANLKQACRGYQDINRLGLSLVAKGGRLLTFSCSGLMEPTLFQKICADAALDAGVEAQVISTLRQDEDHVVSLPCPESFYLKGLVIAVR</sequence>
<dbReference type="GO" id="GO:0032259">
    <property type="term" value="P:methylation"/>
    <property type="evidence" value="ECO:0007669"/>
    <property type="project" value="UniProtKB-KW"/>
</dbReference>
<organism evidence="10 11">
    <name type="scientific">Candidatus Avisuccinivibrio stercorigallinarum</name>
    <dbReference type="NCBI Taxonomy" id="2840704"/>
    <lineage>
        <taxon>Bacteria</taxon>
        <taxon>Pseudomonadati</taxon>
        <taxon>Pseudomonadota</taxon>
        <taxon>Gammaproteobacteria</taxon>
        <taxon>Aeromonadales</taxon>
        <taxon>Succinivibrionaceae</taxon>
        <taxon>Succinivibrionaceae incertae sedis</taxon>
        <taxon>Candidatus Avisuccinivibrio</taxon>
    </lineage>
</organism>
<evidence type="ECO:0000256" key="5">
    <source>
        <dbReference type="ARBA" id="ARBA00022679"/>
    </source>
</evidence>
<dbReference type="GO" id="GO:0008168">
    <property type="term" value="F:methyltransferase activity"/>
    <property type="evidence" value="ECO:0007669"/>
    <property type="project" value="UniProtKB-KW"/>
</dbReference>
<dbReference type="CDD" id="cd21153">
    <property type="entry name" value="PUA_RlmI"/>
    <property type="match status" value="1"/>
</dbReference>
<evidence type="ECO:0000256" key="7">
    <source>
        <dbReference type="ARBA" id="ARBA00022884"/>
    </source>
</evidence>
<dbReference type="Proteomes" id="UP000823631">
    <property type="component" value="Unassembled WGS sequence"/>
</dbReference>
<dbReference type="InterPro" id="IPR019614">
    <property type="entry name" value="SAM-dep_methyl-trfase"/>
</dbReference>
<dbReference type="InterPro" id="IPR015947">
    <property type="entry name" value="PUA-like_sf"/>
</dbReference>
<gene>
    <name evidence="10" type="ORF">IAB19_10335</name>
</gene>
<dbReference type="PANTHER" id="PTHR42873">
    <property type="entry name" value="RIBOSOMAL RNA LARGE SUBUNIT METHYLTRANSFERASE"/>
    <property type="match status" value="1"/>
</dbReference>
<evidence type="ECO:0000259" key="9">
    <source>
        <dbReference type="SMART" id="SM00359"/>
    </source>
</evidence>
<dbReference type="CDD" id="cd11572">
    <property type="entry name" value="RlmI_M_like"/>
    <property type="match status" value="1"/>
</dbReference>
<dbReference type="SMART" id="SM00359">
    <property type="entry name" value="PUA"/>
    <property type="match status" value="1"/>
</dbReference>
<dbReference type="EMBL" id="JADINH010000205">
    <property type="protein sequence ID" value="MBO8416766.1"/>
    <property type="molecule type" value="Genomic_DNA"/>
</dbReference>
<dbReference type="InterPro" id="IPR002478">
    <property type="entry name" value="PUA"/>
</dbReference>
<keyword evidence="6" id="KW-0949">S-adenosyl-L-methionine</keyword>
<keyword evidence="4 10" id="KW-0489">Methyltransferase</keyword>
<evidence type="ECO:0000313" key="11">
    <source>
        <dbReference type="Proteomes" id="UP000823631"/>
    </source>
</evidence>
<comment type="similarity">
    <text evidence="8">Belongs to the methyltransferase superfamily. RlmI family.</text>
</comment>
<evidence type="ECO:0000256" key="6">
    <source>
        <dbReference type="ARBA" id="ARBA00022691"/>
    </source>
</evidence>
<keyword evidence="7" id="KW-0694">RNA-binding</keyword>
<evidence type="ECO:0000256" key="4">
    <source>
        <dbReference type="ARBA" id="ARBA00022603"/>
    </source>
</evidence>
<evidence type="ECO:0000256" key="3">
    <source>
        <dbReference type="ARBA" id="ARBA00022552"/>
    </source>
</evidence>
<dbReference type="PANTHER" id="PTHR42873:SF1">
    <property type="entry name" value="S-ADENOSYLMETHIONINE-DEPENDENT METHYLTRANSFERASE DOMAIN-CONTAINING PROTEIN"/>
    <property type="match status" value="1"/>
</dbReference>
<reference evidence="10" key="1">
    <citation type="submission" date="2020-10" db="EMBL/GenBank/DDBJ databases">
        <authorList>
            <person name="Gilroy R."/>
        </authorList>
    </citation>
    <scope>NUCLEOTIDE SEQUENCE</scope>
    <source>
        <strain evidence="10">17213</strain>
    </source>
</reference>
<dbReference type="Gene3D" id="2.30.130.10">
    <property type="entry name" value="PUA domain"/>
    <property type="match status" value="1"/>
</dbReference>
<dbReference type="InterPro" id="IPR029063">
    <property type="entry name" value="SAM-dependent_MTases_sf"/>
</dbReference>
<dbReference type="SUPFAM" id="SSF88697">
    <property type="entry name" value="PUA domain-like"/>
    <property type="match status" value="1"/>
</dbReference>
<keyword evidence="5" id="KW-0808">Transferase</keyword>
<accession>A0A9D9GU88</accession>
<comment type="subcellular location">
    <subcellularLocation>
        <location evidence="1">Cytoplasm</location>
    </subcellularLocation>
</comment>
<dbReference type="Gene3D" id="3.30.750.80">
    <property type="entry name" value="RNA methyltransferase domain (HRMD) like"/>
    <property type="match status" value="1"/>
</dbReference>
<dbReference type="Pfam" id="PF17785">
    <property type="entry name" value="PUA_3"/>
    <property type="match status" value="1"/>
</dbReference>
<keyword evidence="3" id="KW-0698">rRNA processing</keyword>
<proteinExistence type="inferred from homology"/>
<feature type="domain" description="PUA" evidence="9">
    <location>
        <begin position="3"/>
        <end position="88"/>
    </location>
</feature>
<name>A0A9D9GU88_9GAMM</name>
<evidence type="ECO:0000313" key="10">
    <source>
        <dbReference type="EMBL" id="MBO8416766.1"/>
    </source>
</evidence>
<dbReference type="InterPro" id="IPR036974">
    <property type="entry name" value="PUA_sf"/>
</dbReference>
<reference evidence="10" key="2">
    <citation type="journal article" date="2021" name="PeerJ">
        <title>Extensive microbial diversity within the chicken gut microbiome revealed by metagenomics and culture.</title>
        <authorList>
            <person name="Gilroy R."/>
            <person name="Ravi A."/>
            <person name="Getino M."/>
            <person name="Pursley I."/>
            <person name="Horton D.L."/>
            <person name="Alikhan N.F."/>
            <person name="Baker D."/>
            <person name="Gharbi K."/>
            <person name="Hall N."/>
            <person name="Watson M."/>
            <person name="Adriaenssens E.M."/>
            <person name="Foster-Nyarko E."/>
            <person name="Jarju S."/>
            <person name="Secka A."/>
            <person name="Antonio M."/>
            <person name="Oren A."/>
            <person name="Chaudhuri R.R."/>
            <person name="La Ragione R."/>
            <person name="Hildebrand F."/>
            <person name="Pallen M.J."/>
        </authorList>
    </citation>
    <scope>NUCLEOTIDE SEQUENCE</scope>
    <source>
        <strain evidence="10">17213</strain>
    </source>
</reference>
<dbReference type="GO" id="GO:0006364">
    <property type="term" value="P:rRNA processing"/>
    <property type="evidence" value="ECO:0007669"/>
    <property type="project" value="UniProtKB-KW"/>
</dbReference>
<dbReference type="GO" id="GO:0003723">
    <property type="term" value="F:RNA binding"/>
    <property type="evidence" value="ECO:0007669"/>
    <property type="project" value="UniProtKB-KW"/>
</dbReference>
<evidence type="ECO:0000256" key="2">
    <source>
        <dbReference type="ARBA" id="ARBA00022490"/>
    </source>
</evidence>
<dbReference type="Pfam" id="PF10672">
    <property type="entry name" value="Methyltrans_SAM"/>
    <property type="match status" value="1"/>
</dbReference>
<dbReference type="Gene3D" id="3.40.50.150">
    <property type="entry name" value="Vaccinia Virus protein VP39"/>
    <property type="match status" value="1"/>
</dbReference>
<dbReference type="AlphaFoldDB" id="A0A9D9GU88"/>
<dbReference type="InterPro" id="IPR041532">
    <property type="entry name" value="RlmI-like_PUA"/>
</dbReference>